<organism evidence="1 2">
    <name type="scientific">Bacillus cereus (strain VD146)</name>
    <dbReference type="NCBI Taxonomy" id="1053236"/>
    <lineage>
        <taxon>Bacteria</taxon>
        <taxon>Bacillati</taxon>
        <taxon>Bacillota</taxon>
        <taxon>Bacilli</taxon>
        <taxon>Bacillales</taxon>
        <taxon>Bacillaceae</taxon>
        <taxon>Bacillus</taxon>
        <taxon>Bacillus cereus group</taxon>
    </lineage>
</organism>
<dbReference type="PATRIC" id="fig|1053236.3.peg.751"/>
<protein>
    <submittedName>
        <fullName evidence="1">Uncharacterized protein</fullName>
    </submittedName>
</protein>
<reference evidence="2" key="1">
    <citation type="submission" date="2012-12" db="EMBL/GenBank/DDBJ databases">
        <title>The genome sequence of Bacillus cereus VD146.</title>
        <authorList>
            <consortium name="The Broad Institute Genome Sequencing Platform"/>
            <consortium name="The Broad Institute Genome Sequencing Center for Infectious Disease"/>
            <person name="Feldgarden M."/>
            <person name="Van der Auwera G.A."/>
            <person name="Mahillon J."/>
            <person name="Duprez V."/>
            <person name="Timmery S."/>
            <person name="Mattelet C."/>
            <person name="Dierick K."/>
            <person name="Sun M."/>
            <person name="Yu Z."/>
            <person name="Zhu L."/>
            <person name="Hu X."/>
            <person name="Shank E.B."/>
            <person name="Swiecicka I."/>
            <person name="Hansen B.M."/>
            <person name="Andrup L."/>
            <person name="Walker B."/>
            <person name="Young S.K."/>
            <person name="Zeng Q."/>
            <person name="Gargeya S."/>
            <person name="Fitzgerald M."/>
            <person name="Haas B."/>
            <person name="Abouelleil A."/>
            <person name="Alvarado L."/>
            <person name="Arachchi H.M."/>
            <person name="Berlin A.M."/>
            <person name="Chapman S.B."/>
            <person name="Dewar J."/>
            <person name="Goldberg J."/>
            <person name="Griggs A."/>
            <person name="Gujja S."/>
            <person name="Hansen M."/>
            <person name="Howarth C."/>
            <person name="Imamovic A."/>
            <person name="Larimer J."/>
            <person name="McCowan C."/>
            <person name="Murphy C."/>
            <person name="Neiman D."/>
            <person name="Pearson M."/>
            <person name="Priest M."/>
            <person name="Roberts A."/>
            <person name="Saif S."/>
            <person name="Shea T."/>
            <person name="Sisk P."/>
            <person name="Sykes S."/>
            <person name="Wortman J."/>
            <person name="Nusbaum C."/>
            <person name="Birren B."/>
        </authorList>
    </citation>
    <scope>NUCLEOTIDE SEQUENCE [LARGE SCALE GENOMIC DNA]</scope>
    <source>
        <strain evidence="2">VD146</strain>
    </source>
</reference>
<name>R8NIN9_BACCX</name>
<dbReference type="AlphaFoldDB" id="R8NIN9"/>
<comment type="caution">
    <text evidence="1">The sequence shown here is derived from an EMBL/GenBank/DDBJ whole genome shotgun (WGS) entry which is preliminary data.</text>
</comment>
<dbReference type="HOGENOM" id="CLU_3339675_0_0_9"/>
<accession>R8NIN9</accession>
<gene>
    <name evidence="1" type="ORF">IK1_04101</name>
</gene>
<dbReference type="Proteomes" id="UP000014020">
    <property type="component" value="Unassembled WGS sequence"/>
</dbReference>
<dbReference type="EMBL" id="AHFE01000018">
    <property type="protein sequence ID" value="EOP46366.1"/>
    <property type="molecule type" value="Genomic_DNA"/>
</dbReference>
<proteinExistence type="predicted"/>
<evidence type="ECO:0000313" key="2">
    <source>
        <dbReference type="Proteomes" id="UP000014020"/>
    </source>
</evidence>
<evidence type="ECO:0000313" key="1">
    <source>
        <dbReference type="EMBL" id="EOP46366.1"/>
    </source>
</evidence>
<sequence>MFLITEKAPAGTSLNRRFVKSSGFHTLRPALQTIKGI</sequence>